<dbReference type="Proteomes" id="UP000280346">
    <property type="component" value="Unassembled WGS sequence"/>
</dbReference>
<dbReference type="OrthoDB" id="7307925at2"/>
<name>A0A3S0X9P2_9PROT</name>
<evidence type="ECO:0000313" key="3">
    <source>
        <dbReference type="EMBL" id="RUQ67880.1"/>
    </source>
</evidence>
<evidence type="ECO:0000256" key="1">
    <source>
        <dbReference type="SAM" id="MobiDB-lite"/>
    </source>
</evidence>
<sequence>MPWQGWIWAAMVAGLAAGSLSGPARAAAVDCWLLDGDRMERAAGHGLCDDAFSRNSRPGEPPALGETASLPEPPPSPAALVTPPRKPKPRLVSSASARRMSGGPHASRTTPVHATRNRGSGDFASSFQRDFGALVDLLGGGSSGTGRQRAGADYPSHSGR</sequence>
<dbReference type="RefSeq" id="WP_127000975.1">
    <property type="nucleotide sequence ID" value="NZ_CP173194.1"/>
</dbReference>
<proteinExistence type="predicted"/>
<gene>
    <name evidence="3" type="ORF">EJ913_19660</name>
</gene>
<accession>A0A3S0X9P2</accession>
<feature type="region of interest" description="Disordered" evidence="1">
    <location>
        <begin position="48"/>
        <end position="160"/>
    </location>
</feature>
<organism evidence="3 4">
    <name type="scientific">Azospirillum doebereinerae</name>
    <dbReference type="NCBI Taxonomy" id="92933"/>
    <lineage>
        <taxon>Bacteria</taxon>
        <taxon>Pseudomonadati</taxon>
        <taxon>Pseudomonadota</taxon>
        <taxon>Alphaproteobacteria</taxon>
        <taxon>Rhodospirillales</taxon>
        <taxon>Azospirillaceae</taxon>
        <taxon>Azospirillum</taxon>
    </lineage>
</organism>
<dbReference type="AlphaFoldDB" id="A0A3S0X9P2"/>
<feature type="chain" id="PRO_5018548174" evidence="2">
    <location>
        <begin position="27"/>
        <end position="160"/>
    </location>
</feature>
<evidence type="ECO:0000256" key="2">
    <source>
        <dbReference type="SAM" id="SignalP"/>
    </source>
</evidence>
<evidence type="ECO:0000313" key="4">
    <source>
        <dbReference type="Proteomes" id="UP000280346"/>
    </source>
</evidence>
<keyword evidence="4" id="KW-1185">Reference proteome</keyword>
<comment type="caution">
    <text evidence="3">The sequence shown here is derived from an EMBL/GenBank/DDBJ whole genome shotgun (WGS) entry which is preliminary data.</text>
</comment>
<feature type="signal peptide" evidence="2">
    <location>
        <begin position="1"/>
        <end position="26"/>
    </location>
</feature>
<protein>
    <submittedName>
        <fullName evidence="3">Uncharacterized protein</fullName>
    </submittedName>
</protein>
<dbReference type="EMBL" id="RZIJ01000016">
    <property type="protein sequence ID" value="RUQ67880.1"/>
    <property type="molecule type" value="Genomic_DNA"/>
</dbReference>
<reference evidence="3 4" key="1">
    <citation type="submission" date="2018-12" db="EMBL/GenBank/DDBJ databases">
        <authorList>
            <person name="Yang Y."/>
        </authorList>
    </citation>
    <scope>NUCLEOTIDE SEQUENCE [LARGE SCALE GENOMIC DNA]</scope>
    <source>
        <strain evidence="3 4">GSF71</strain>
    </source>
</reference>
<keyword evidence="2" id="KW-0732">Signal</keyword>